<dbReference type="InterPro" id="IPR050332">
    <property type="entry name" value="GPCR_2"/>
</dbReference>
<evidence type="ECO:0000259" key="14">
    <source>
        <dbReference type="PROSITE" id="PS50261"/>
    </source>
</evidence>
<dbReference type="GO" id="GO:0008528">
    <property type="term" value="F:G protein-coupled peptide receptor activity"/>
    <property type="evidence" value="ECO:0007669"/>
    <property type="project" value="TreeGrafter"/>
</dbReference>
<keyword evidence="7 12" id="KW-0472">Membrane</keyword>
<evidence type="ECO:0000256" key="1">
    <source>
        <dbReference type="ARBA" id="ARBA00004651"/>
    </source>
</evidence>
<accession>A0A814CNN1</accession>
<evidence type="ECO:0000256" key="8">
    <source>
        <dbReference type="ARBA" id="ARBA00023170"/>
    </source>
</evidence>
<dbReference type="GO" id="GO:0017046">
    <property type="term" value="F:peptide hormone binding"/>
    <property type="evidence" value="ECO:0007669"/>
    <property type="project" value="TreeGrafter"/>
</dbReference>
<dbReference type="SMART" id="SM00008">
    <property type="entry name" value="HormR"/>
    <property type="match status" value="1"/>
</dbReference>
<dbReference type="OrthoDB" id="6022368at2759"/>
<evidence type="ECO:0000313" key="15">
    <source>
        <dbReference type="EMBL" id="CAF0945843.1"/>
    </source>
</evidence>
<feature type="transmembrane region" description="Helical" evidence="12">
    <location>
        <begin position="91"/>
        <end position="112"/>
    </location>
</feature>
<comment type="similarity">
    <text evidence="2">Belongs to the G-protein coupled receptor 2 family.</text>
</comment>
<evidence type="ECO:0000256" key="6">
    <source>
        <dbReference type="ARBA" id="ARBA00023040"/>
    </source>
</evidence>
<evidence type="ECO:0000256" key="5">
    <source>
        <dbReference type="ARBA" id="ARBA00022989"/>
    </source>
</evidence>
<keyword evidence="17" id="KW-1185">Reference proteome</keyword>
<comment type="subcellular location">
    <subcellularLocation>
        <location evidence="1">Cell membrane</location>
        <topology evidence="1">Multi-pass membrane protein</topology>
    </subcellularLocation>
</comment>
<evidence type="ECO:0000256" key="2">
    <source>
        <dbReference type="ARBA" id="ARBA00005314"/>
    </source>
</evidence>
<dbReference type="GO" id="GO:0007188">
    <property type="term" value="P:adenylate cyclase-modulating G protein-coupled receptor signaling pathway"/>
    <property type="evidence" value="ECO:0007669"/>
    <property type="project" value="TreeGrafter"/>
</dbReference>
<dbReference type="AlphaFoldDB" id="A0A814CNN1"/>
<feature type="transmembrane region" description="Helical" evidence="12">
    <location>
        <begin position="184"/>
        <end position="205"/>
    </location>
</feature>
<dbReference type="GO" id="GO:0007166">
    <property type="term" value="P:cell surface receptor signaling pathway"/>
    <property type="evidence" value="ECO:0007669"/>
    <property type="project" value="InterPro"/>
</dbReference>
<evidence type="ECO:0000256" key="9">
    <source>
        <dbReference type="ARBA" id="ARBA00023180"/>
    </source>
</evidence>
<dbReference type="EMBL" id="CAJNOQ010002219">
    <property type="protein sequence ID" value="CAF0945843.1"/>
    <property type="molecule type" value="Genomic_DNA"/>
</dbReference>
<reference evidence="15" key="1">
    <citation type="submission" date="2021-02" db="EMBL/GenBank/DDBJ databases">
        <authorList>
            <person name="Nowell W R."/>
        </authorList>
    </citation>
    <scope>NUCLEOTIDE SEQUENCE</scope>
</reference>
<evidence type="ECO:0000256" key="12">
    <source>
        <dbReference type="SAM" id="Phobius"/>
    </source>
</evidence>
<dbReference type="Gene3D" id="1.20.1070.10">
    <property type="entry name" value="Rhodopsin 7-helix transmembrane proteins"/>
    <property type="match status" value="1"/>
</dbReference>
<dbReference type="EMBL" id="CAJOBC010002219">
    <property type="protein sequence ID" value="CAF3721992.1"/>
    <property type="molecule type" value="Genomic_DNA"/>
</dbReference>
<keyword evidence="6" id="KW-0297">G-protein coupled receptor</keyword>
<feature type="domain" description="G-protein coupled receptors family 2 profile 1" evidence="13">
    <location>
        <begin position="1"/>
        <end position="69"/>
    </location>
</feature>
<evidence type="ECO:0000313" key="16">
    <source>
        <dbReference type="EMBL" id="CAF3721992.1"/>
    </source>
</evidence>
<feature type="transmembrane region" description="Helical" evidence="12">
    <location>
        <begin position="217"/>
        <end position="238"/>
    </location>
</feature>
<dbReference type="Proteomes" id="UP000663829">
    <property type="component" value="Unassembled WGS sequence"/>
</dbReference>
<dbReference type="Gene3D" id="4.10.1240.10">
    <property type="entry name" value="GPCR, family 2, extracellular hormone receptor domain"/>
    <property type="match status" value="1"/>
</dbReference>
<dbReference type="Pfam" id="PF00002">
    <property type="entry name" value="7tm_2"/>
    <property type="match status" value="1"/>
</dbReference>
<sequence>MQGPHCSVFFDKIACWPPTRPGIIANQSCPRKFFTSPNVNAYATRLCTNDSKWEERAHYELCIGCDSSSQDSNNTLPTVLLPSIYIIARRYFIVCANCVSIVLLAIGIFILLGNSRLRQCSRNLLHVNVFFVFLIRSIIQIIAELAMSKGYFAHNVFQRIDSCNRTTVYFKTHELVDCKLFTILMNYINSSVAHWLVFCEALYLFRLLRAKAHKDRVRWYIMIGWLAPLVLTAVTYTSRYLTKIDLLSCWFEASRYDWILHGPNIILQIFNFVIFIYICILLARKLNKTYRTCAYDDKKRFSKYSRLTRSTLILLPLFGIHYFLFSWNTKPILNSNLLLIHLTIHTILSSLQVSDPGLMIALIYTLINSEVQREICRSVDRFLVHHTPDWQQPTYFRNYINKLDDERIYSLGYQLNNHNRPQQYYSKHSDSSRKNSTNERDHPSSSIKNSLCNNANNDTNTPFITKSTSNNGTRT</sequence>
<organism evidence="15 17">
    <name type="scientific">Didymodactylos carnosus</name>
    <dbReference type="NCBI Taxonomy" id="1234261"/>
    <lineage>
        <taxon>Eukaryota</taxon>
        <taxon>Metazoa</taxon>
        <taxon>Spiralia</taxon>
        <taxon>Gnathifera</taxon>
        <taxon>Rotifera</taxon>
        <taxon>Eurotatoria</taxon>
        <taxon>Bdelloidea</taxon>
        <taxon>Philodinida</taxon>
        <taxon>Philodinidae</taxon>
        <taxon>Didymodactylos</taxon>
    </lineage>
</organism>
<dbReference type="PRINTS" id="PR00249">
    <property type="entry name" value="GPCRSECRETIN"/>
</dbReference>
<dbReference type="SUPFAM" id="SSF111418">
    <property type="entry name" value="Hormone receptor domain"/>
    <property type="match status" value="1"/>
</dbReference>
<dbReference type="InterPro" id="IPR000832">
    <property type="entry name" value="GPCR_2_secretin-like"/>
</dbReference>
<dbReference type="PROSITE" id="PS50227">
    <property type="entry name" value="G_PROTEIN_RECEP_F2_3"/>
    <property type="match status" value="1"/>
</dbReference>
<evidence type="ECO:0000256" key="4">
    <source>
        <dbReference type="ARBA" id="ARBA00022692"/>
    </source>
</evidence>
<evidence type="ECO:0000256" key="11">
    <source>
        <dbReference type="SAM" id="MobiDB-lite"/>
    </source>
</evidence>
<dbReference type="InterPro" id="IPR001879">
    <property type="entry name" value="GPCR_2_extracellular_dom"/>
</dbReference>
<keyword evidence="4 12" id="KW-0812">Transmembrane</keyword>
<keyword evidence="5 12" id="KW-1133">Transmembrane helix</keyword>
<evidence type="ECO:0000256" key="3">
    <source>
        <dbReference type="ARBA" id="ARBA00022475"/>
    </source>
</evidence>
<gene>
    <name evidence="15" type="ORF">GPM918_LOCUS10967</name>
    <name evidence="16" type="ORF">SRO942_LOCUS10968</name>
</gene>
<keyword evidence="8" id="KW-0675">Receptor</keyword>
<proteinExistence type="inferred from homology"/>
<name>A0A814CNN1_9BILA</name>
<evidence type="ECO:0000256" key="10">
    <source>
        <dbReference type="ARBA" id="ARBA00023224"/>
    </source>
</evidence>
<feature type="transmembrane region" description="Helical" evidence="12">
    <location>
        <begin position="304"/>
        <end position="324"/>
    </location>
</feature>
<feature type="transmembrane region" description="Helical" evidence="12">
    <location>
        <begin position="258"/>
        <end position="283"/>
    </location>
</feature>
<dbReference type="InterPro" id="IPR036445">
    <property type="entry name" value="GPCR_2_extracell_dom_sf"/>
</dbReference>
<dbReference type="PANTHER" id="PTHR45620">
    <property type="entry name" value="PDF RECEPTOR-LIKE PROTEIN-RELATED"/>
    <property type="match status" value="1"/>
</dbReference>
<evidence type="ECO:0000313" key="17">
    <source>
        <dbReference type="Proteomes" id="UP000663829"/>
    </source>
</evidence>
<evidence type="ECO:0000259" key="13">
    <source>
        <dbReference type="PROSITE" id="PS50227"/>
    </source>
</evidence>
<dbReference type="Pfam" id="PF02793">
    <property type="entry name" value="HRM"/>
    <property type="match status" value="1"/>
</dbReference>
<dbReference type="PROSITE" id="PS00649">
    <property type="entry name" value="G_PROTEIN_RECEP_F2_1"/>
    <property type="match status" value="1"/>
</dbReference>
<dbReference type="InterPro" id="IPR017983">
    <property type="entry name" value="GPCR_2_secretin-like_CS"/>
</dbReference>
<feature type="region of interest" description="Disordered" evidence="11">
    <location>
        <begin position="420"/>
        <end position="475"/>
    </location>
</feature>
<keyword evidence="9" id="KW-0325">Glycoprotein</keyword>
<keyword evidence="10" id="KW-0807">Transducer</keyword>
<protein>
    <recommendedName>
        <fullName evidence="18">G-protein coupled receptors family 2 profile 2 domain-containing protein</fullName>
    </recommendedName>
</protein>
<dbReference type="PROSITE" id="PS50261">
    <property type="entry name" value="G_PROTEIN_RECEP_F2_4"/>
    <property type="match status" value="1"/>
</dbReference>
<dbReference type="PANTHER" id="PTHR45620:SF1">
    <property type="entry name" value="G-PROTEIN COUPLED RECEPTORS FAMILY 2 PROFILE 2 DOMAIN-CONTAINING PROTEIN"/>
    <property type="match status" value="1"/>
</dbReference>
<evidence type="ECO:0008006" key="18">
    <source>
        <dbReference type="Google" id="ProtNLM"/>
    </source>
</evidence>
<dbReference type="Proteomes" id="UP000681722">
    <property type="component" value="Unassembled WGS sequence"/>
</dbReference>
<feature type="compositionally biased region" description="Basic and acidic residues" evidence="11">
    <location>
        <begin position="427"/>
        <end position="443"/>
    </location>
</feature>
<dbReference type="GO" id="GO:0005886">
    <property type="term" value="C:plasma membrane"/>
    <property type="evidence" value="ECO:0007669"/>
    <property type="project" value="UniProtKB-SubCell"/>
</dbReference>
<feature type="compositionally biased region" description="Polar residues" evidence="11">
    <location>
        <begin position="444"/>
        <end position="475"/>
    </location>
</feature>
<comment type="caution">
    <text evidence="15">The sequence shown here is derived from an EMBL/GenBank/DDBJ whole genome shotgun (WGS) entry which is preliminary data.</text>
</comment>
<evidence type="ECO:0000256" key="7">
    <source>
        <dbReference type="ARBA" id="ARBA00023136"/>
    </source>
</evidence>
<feature type="transmembrane region" description="Helical" evidence="12">
    <location>
        <begin position="124"/>
        <end position="143"/>
    </location>
</feature>
<feature type="domain" description="G-protein coupled receptors family 2 profile 2" evidence="14">
    <location>
        <begin position="89"/>
        <end position="368"/>
    </location>
</feature>
<dbReference type="InterPro" id="IPR017981">
    <property type="entry name" value="GPCR_2-like_7TM"/>
</dbReference>
<keyword evidence="3" id="KW-1003">Cell membrane</keyword>